<gene>
    <name evidence="2" type="ORF">HK100_010369</name>
</gene>
<feature type="region of interest" description="Disordered" evidence="1">
    <location>
        <begin position="489"/>
        <end position="512"/>
    </location>
</feature>
<name>A0AAD5T912_9FUNG</name>
<protein>
    <submittedName>
        <fullName evidence="2">Uncharacterized protein</fullName>
    </submittedName>
</protein>
<dbReference type="Pfam" id="PF07173">
    <property type="entry name" value="GRDP-like"/>
    <property type="match status" value="2"/>
</dbReference>
<accession>A0AAD5T912</accession>
<keyword evidence="3" id="KW-1185">Reference proteome</keyword>
<comment type="caution">
    <text evidence="2">The sequence shown here is derived from an EMBL/GenBank/DDBJ whole genome shotgun (WGS) entry which is preliminary data.</text>
</comment>
<dbReference type="PANTHER" id="PTHR34365">
    <property type="entry name" value="ENOLASE (DUF1399)"/>
    <property type="match status" value="1"/>
</dbReference>
<dbReference type="InterPro" id="IPR009836">
    <property type="entry name" value="GRDP-like"/>
</dbReference>
<reference evidence="2" key="1">
    <citation type="submission" date="2020-05" db="EMBL/GenBank/DDBJ databases">
        <title>Phylogenomic resolution of chytrid fungi.</title>
        <authorList>
            <person name="Stajich J.E."/>
            <person name="Amses K."/>
            <person name="Simmons R."/>
            <person name="Seto K."/>
            <person name="Myers J."/>
            <person name="Bonds A."/>
            <person name="Quandt C.A."/>
            <person name="Barry K."/>
            <person name="Liu P."/>
            <person name="Grigoriev I."/>
            <person name="Longcore J.E."/>
            <person name="James T.Y."/>
        </authorList>
    </citation>
    <scope>NUCLEOTIDE SEQUENCE</scope>
    <source>
        <strain evidence="2">JEL0513</strain>
    </source>
</reference>
<dbReference type="Proteomes" id="UP001211907">
    <property type="component" value="Unassembled WGS sequence"/>
</dbReference>
<proteinExistence type="predicted"/>
<dbReference type="SUPFAM" id="SSF50044">
    <property type="entry name" value="SH3-domain"/>
    <property type="match status" value="1"/>
</dbReference>
<sequence length="1011" mass="111896">MSIKFVGHADKPVEWPELEPELAIETGNAGAEPVESNLMVEGLVRLIADKQVSGILLSAVLTVTVTGECVVGESASATASAGTARVPLINAATTFTFTQAQCALPLPFRVDLGTAFLPPSFSTDSSNNNGDSSINENSNNNSNCCRIEYSVSAVCHFRLSSSPSHEQIVSTTAPLRVYANECLRASVLAKQVPLAVANGDQGYLTDKLNYVLTLAKKSILVGQDFSLIVNLHIPNTNNNTPSFTLSHVSVSLFSKLSNGIYDNQLVVVESKSISKFVYHFPPANAAEAVNGREILALLQANTPENIPATIETSLFCLNYFLYIEIFTTNNPFPVVVLDIPVTIIERGNAVAGPNHIPQLSNHTLVDFGYTSTNTELFYALFPFSASTVNWISFDQGDLIEIKYIFPDGYGFAVNKFKKTEGLVQMHYLIEASFVSVNNDAVTTTTSAADKNFSTTSLQQEINVEQSGQNLAAEKTTDAEYDLPTDYSDVKSDSKFSSVHTSPSLKTSSSSHGGKLFGRLKRSNRVDAVVVPPVVPIVIDEVVTVQSTLAHLGLLHRLHVLEDRINKDADFRYLCHAEQRYLKWLNFLKEERPDPQSFPLPPIDVALMWHAHMLNPLRYLEDSYLILGANSPYNMPLERMHALPGNEYDPKDGSQEVWEAFTGEPFKLSLDSDSKFSVECPWCLSVTMADAEAFAKHRLENEPIVCDNCKALITTENLSVQRFISDVGNFLIGKGLIRTTRGSLLDQKTADINIIDSITDMEILLPNFLDGNALLNRPETSIWKEVETHFANHIAQLRKEKMLKGKVRKTIIHMVFRAYRNISMPLSLDLIAAVRRQREFTDKMVSGVVDWTERDALPSATVRYGNFLKLMKLEPSKFLVPTLDVDLCWHTHQLHPEKYKNYGLNTTGRVINHDDAVGAKILTDSFDATAKLWKKHYGERYSAQVETAGWFKQPTVFVYPSYTERARIASQQMALNTSNPKKNGGCAVHDPTREPNDLFAVASCVGWSAASG</sequence>
<evidence type="ECO:0000313" key="2">
    <source>
        <dbReference type="EMBL" id="KAJ3140111.1"/>
    </source>
</evidence>
<dbReference type="AlphaFoldDB" id="A0AAD5T912"/>
<organism evidence="2 3">
    <name type="scientific">Physocladia obscura</name>
    <dbReference type="NCBI Taxonomy" id="109957"/>
    <lineage>
        <taxon>Eukaryota</taxon>
        <taxon>Fungi</taxon>
        <taxon>Fungi incertae sedis</taxon>
        <taxon>Chytridiomycota</taxon>
        <taxon>Chytridiomycota incertae sedis</taxon>
        <taxon>Chytridiomycetes</taxon>
        <taxon>Chytridiales</taxon>
        <taxon>Chytriomycetaceae</taxon>
        <taxon>Physocladia</taxon>
    </lineage>
</organism>
<dbReference type="EMBL" id="JADGJH010000057">
    <property type="protein sequence ID" value="KAJ3140111.1"/>
    <property type="molecule type" value="Genomic_DNA"/>
</dbReference>
<dbReference type="InterPro" id="IPR036028">
    <property type="entry name" value="SH3-like_dom_sf"/>
</dbReference>
<evidence type="ECO:0000256" key="1">
    <source>
        <dbReference type="SAM" id="MobiDB-lite"/>
    </source>
</evidence>
<feature type="compositionally biased region" description="Low complexity" evidence="1">
    <location>
        <begin position="494"/>
        <end position="512"/>
    </location>
</feature>
<dbReference type="PANTHER" id="PTHR34365:SF7">
    <property type="entry name" value="GLYCINE-RICH DOMAIN-CONTAINING PROTEIN 1"/>
    <property type="match status" value="1"/>
</dbReference>
<evidence type="ECO:0000313" key="3">
    <source>
        <dbReference type="Proteomes" id="UP001211907"/>
    </source>
</evidence>